<evidence type="ECO:0000256" key="4">
    <source>
        <dbReference type="RuleBase" id="RU362110"/>
    </source>
</evidence>
<dbReference type="GO" id="GO:0004575">
    <property type="term" value="F:sucrose alpha-glucosidase activity"/>
    <property type="evidence" value="ECO:0007669"/>
    <property type="project" value="TreeGrafter"/>
</dbReference>
<evidence type="ECO:0000259" key="7">
    <source>
        <dbReference type="Pfam" id="PF08244"/>
    </source>
</evidence>
<dbReference type="InterPro" id="IPR001362">
    <property type="entry name" value="Glyco_hydro_32"/>
</dbReference>
<evidence type="ECO:0000259" key="6">
    <source>
        <dbReference type="Pfam" id="PF00251"/>
    </source>
</evidence>
<evidence type="ECO:0000256" key="1">
    <source>
        <dbReference type="ARBA" id="ARBA00009902"/>
    </source>
</evidence>
<feature type="domain" description="Glycosyl hydrolase family 32 N-terminal" evidence="6">
    <location>
        <begin position="37"/>
        <end position="255"/>
    </location>
</feature>
<dbReference type="KEGG" id="pej:FYC62_16600"/>
<dbReference type="InterPro" id="IPR013320">
    <property type="entry name" value="ConA-like_dom_sf"/>
</dbReference>
<feature type="signal peptide" evidence="5">
    <location>
        <begin position="1"/>
        <end position="21"/>
    </location>
</feature>
<reference evidence="8 9" key="1">
    <citation type="submission" date="2019-08" db="EMBL/GenBank/DDBJ databases">
        <title>Pedobacter sp. nov., isolated from Han river, South Korea.</title>
        <authorList>
            <person name="Lee D.-H."/>
            <person name="Kim Y.-S."/>
            <person name="Hwang E.-M."/>
            <person name="Le Tran T.C."/>
            <person name="Cha C.-J."/>
        </authorList>
    </citation>
    <scope>NUCLEOTIDE SEQUENCE [LARGE SCALE GENOMIC DNA]</scope>
    <source>
        <strain evidence="8 9">CJ43</strain>
    </source>
</reference>
<organism evidence="8 9">
    <name type="scientific">Pedobacter aquae</name>
    <dbReference type="NCBI Taxonomy" id="2605747"/>
    <lineage>
        <taxon>Bacteria</taxon>
        <taxon>Pseudomonadati</taxon>
        <taxon>Bacteroidota</taxon>
        <taxon>Sphingobacteriia</taxon>
        <taxon>Sphingobacteriales</taxon>
        <taxon>Sphingobacteriaceae</taxon>
        <taxon>Pedobacter</taxon>
    </lineage>
</organism>
<dbReference type="PANTHER" id="PTHR42800">
    <property type="entry name" value="EXOINULINASE INUD (AFU_ORTHOLOGUE AFUA_5G00480)"/>
    <property type="match status" value="1"/>
</dbReference>
<evidence type="ECO:0000256" key="3">
    <source>
        <dbReference type="ARBA" id="ARBA00023295"/>
    </source>
</evidence>
<keyword evidence="5" id="KW-0732">Signal</keyword>
<comment type="similarity">
    <text evidence="1 4">Belongs to the glycosyl hydrolase 32 family.</text>
</comment>
<dbReference type="SUPFAM" id="SSF75005">
    <property type="entry name" value="Arabinanase/levansucrase/invertase"/>
    <property type="match status" value="1"/>
</dbReference>
<dbReference type="Pfam" id="PF08244">
    <property type="entry name" value="Glyco_hydro_32C"/>
    <property type="match status" value="1"/>
</dbReference>
<dbReference type="RefSeq" id="WP_149075753.1">
    <property type="nucleotide sequence ID" value="NZ_CP043329.1"/>
</dbReference>
<accession>A0A5C0VK59</accession>
<dbReference type="Gene3D" id="2.115.10.20">
    <property type="entry name" value="Glycosyl hydrolase domain, family 43"/>
    <property type="match status" value="2"/>
</dbReference>
<protein>
    <submittedName>
        <fullName evidence="8">Uncharacterized protein</fullName>
    </submittedName>
</protein>
<dbReference type="Proteomes" id="UP000323653">
    <property type="component" value="Chromosome"/>
</dbReference>
<keyword evidence="2 4" id="KW-0378">Hydrolase</keyword>
<dbReference type="Gene3D" id="2.60.120.560">
    <property type="entry name" value="Exo-inulinase, domain 1"/>
    <property type="match status" value="1"/>
</dbReference>
<keyword evidence="9" id="KW-1185">Reference proteome</keyword>
<sequence length="656" mass="74726">MKTIVFSVLVMFFFLAFNALAQDTTSYVSQKYRPLYHFSPAKGWIGDPDGLVYKNGYFHLYWWGHAISKDLVHWSEQPRPMKQNKNFSFFSGSVVVDNNNTSGFGKESFIAVFTRHFRGDSLPETQILAVSQDSGKSYSLFEGNPVLDVNKVYFRDPQVFWHEPSSSWKMVVAVPDIQQIQIFESKDLKNWKFCSSFEGLGAQNSFWECPDLFEVPVAGSTIKKWAMIIGRGPNRVQYFIGEFDGKKFTADTDFTDYLRFGKGIDGEVFDDFESGTKEWVVKNSAFFGLSPRHISGYLGNSFVGTATDKHSTGIMKSKTFKINHNAINFLIAGGLHPDTTCIKLVVDGKTVRMTSGDNTNVFKWHGWDVRDLKGKNAFIEIVDRDTTSKLGFIAVDHILFSDKLYDQGLEHALWLDYGPDYYATRTWRNYDNNRSFRDTVFSIGWMGNWDYANKVPTTWGKGFESLPRTLTLKKSDYGYRLIQMPVTALNQLRSNLFSGSAIKLKKNQNWKKVKPKRNSYEIDLEVNPGNDIFGINLLVGDGRKLVLSYDPSIAVLTLDRSNCTDYLSDKEFTKLFAKKIQSPLNMHNEKLRMRIFVDQSSIEIFNNDGESVISAVTFPATDQTGVEFFTEGNDAILNTLNVWNLNTIWKGSVTSK</sequence>
<dbReference type="AlphaFoldDB" id="A0A5C0VK59"/>
<dbReference type="InterPro" id="IPR013189">
    <property type="entry name" value="Glyco_hydro_32_C"/>
</dbReference>
<dbReference type="Pfam" id="PF00251">
    <property type="entry name" value="Glyco_hydro_32N"/>
    <property type="match status" value="2"/>
</dbReference>
<dbReference type="EMBL" id="CP043329">
    <property type="protein sequence ID" value="QEK53118.1"/>
    <property type="molecule type" value="Genomic_DNA"/>
</dbReference>
<evidence type="ECO:0000256" key="5">
    <source>
        <dbReference type="SAM" id="SignalP"/>
    </source>
</evidence>
<feature type="domain" description="Glycosyl hydrolase family 32 N-terminal" evidence="6">
    <location>
        <begin position="407"/>
        <end position="485"/>
    </location>
</feature>
<dbReference type="GO" id="GO:0005737">
    <property type="term" value="C:cytoplasm"/>
    <property type="evidence" value="ECO:0007669"/>
    <property type="project" value="TreeGrafter"/>
</dbReference>
<keyword evidence="3 4" id="KW-0326">Glycosidase</keyword>
<dbReference type="InterPro" id="IPR013148">
    <property type="entry name" value="Glyco_hydro_32_N"/>
</dbReference>
<feature type="chain" id="PRO_5023148322" evidence="5">
    <location>
        <begin position="22"/>
        <end position="656"/>
    </location>
</feature>
<dbReference type="SMART" id="SM00640">
    <property type="entry name" value="Glyco_32"/>
    <property type="match status" value="1"/>
</dbReference>
<dbReference type="PANTHER" id="PTHR42800:SF1">
    <property type="entry name" value="EXOINULINASE INUD (AFU_ORTHOLOGUE AFUA_5G00480)"/>
    <property type="match status" value="1"/>
</dbReference>
<evidence type="ECO:0000313" key="8">
    <source>
        <dbReference type="EMBL" id="QEK53118.1"/>
    </source>
</evidence>
<dbReference type="InterPro" id="IPR023296">
    <property type="entry name" value="Glyco_hydro_beta-prop_sf"/>
</dbReference>
<evidence type="ECO:0000313" key="9">
    <source>
        <dbReference type="Proteomes" id="UP000323653"/>
    </source>
</evidence>
<dbReference type="SUPFAM" id="SSF49899">
    <property type="entry name" value="Concanavalin A-like lectins/glucanases"/>
    <property type="match status" value="1"/>
</dbReference>
<proteinExistence type="inferred from homology"/>
<name>A0A5C0VK59_9SPHI</name>
<dbReference type="CDD" id="cd18622">
    <property type="entry name" value="GH32_Inu-like"/>
    <property type="match status" value="1"/>
</dbReference>
<feature type="domain" description="Glycosyl hydrolase family 32 C-terminal" evidence="7">
    <location>
        <begin position="503"/>
        <end position="644"/>
    </location>
</feature>
<dbReference type="GO" id="GO:0005987">
    <property type="term" value="P:sucrose catabolic process"/>
    <property type="evidence" value="ECO:0007669"/>
    <property type="project" value="TreeGrafter"/>
</dbReference>
<gene>
    <name evidence="8" type="ORF">FYC62_16600</name>
</gene>
<evidence type="ECO:0000256" key="2">
    <source>
        <dbReference type="ARBA" id="ARBA00022801"/>
    </source>
</evidence>